<keyword evidence="3" id="KW-1185">Reference proteome</keyword>
<evidence type="ECO:0000313" key="2">
    <source>
        <dbReference type="EMBL" id="MPC99446.1"/>
    </source>
</evidence>
<name>A0A5B7JYS0_PORTR</name>
<reference evidence="2 3" key="1">
    <citation type="submission" date="2019-05" db="EMBL/GenBank/DDBJ databases">
        <title>Another draft genome of Portunus trituberculatus and its Hox gene families provides insights of decapod evolution.</title>
        <authorList>
            <person name="Jeong J.-H."/>
            <person name="Song I."/>
            <person name="Kim S."/>
            <person name="Choi T."/>
            <person name="Kim D."/>
            <person name="Ryu S."/>
            <person name="Kim W."/>
        </authorList>
    </citation>
    <scope>NUCLEOTIDE SEQUENCE [LARGE SCALE GENOMIC DNA]</scope>
    <source>
        <tissue evidence="2">Muscle</tissue>
    </source>
</reference>
<evidence type="ECO:0000313" key="3">
    <source>
        <dbReference type="Proteomes" id="UP000324222"/>
    </source>
</evidence>
<feature type="region of interest" description="Disordered" evidence="1">
    <location>
        <begin position="27"/>
        <end position="60"/>
    </location>
</feature>
<gene>
    <name evidence="2" type="ORF">E2C01_094859</name>
</gene>
<dbReference type="EMBL" id="VSRR010118385">
    <property type="protein sequence ID" value="MPC99446.1"/>
    <property type="molecule type" value="Genomic_DNA"/>
</dbReference>
<protein>
    <submittedName>
        <fullName evidence="2">Uncharacterized protein</fullName>
    </submittedName>
</protein>
<accession>A0A5B7JYS0</accession>
<comment type="caution">
    <text evidence="2">The sequence shown here is derived from an EMBL/GenBank/DDBJ whole genome shotgun (WGS) entry which is preliminary data.</text>
</comment>
<proteinExistence type="predicted"/>
<feature type="compositionally biased region" description="Basic and acidic residues" evidence="1">
    <location>
        <begin position="41"/>
        <end position="51"/>
    </location>
</feature>
<dbReference type="AlphaFoldDB" id="A0A5B7JYS0"/>
<dbReference type="Proteomes" id="UP000324222">
    <property type="component" value="Unassembled WGS sequence"/>
</dbReference>
<evidence type="ECO:0000256" key="1">
    <source>
        <dbReference type="SAM" id="MobiDB-lite"/>
    </source>
</evidence>
<sequence length="60" mass="6959">MKKKNLKERITNERWRKIDVEVMKGEGVEKKEEEEEEEEEKGGRIILHEGETGGCSVQDG</sequence>
<organism evidence="2 3">
    <name type="scientific">Portunus trituberculatus</name>
    <name type="common">Swimming crab</name>
    <name type="synonym">Neptunus trituberculatus</name>
    <dbReference type="NCBI Taxonomy" id="210409"/>
    <lineage>
        <taxon>Eukaryota</taxon>
        <taxon>Metazoa</taxon>
        <taxon>Ecdysozoa</taxon>
        <taxon>Arthropoda</taxon>
        <taxon>Crustacea</taxon>
        <taxon>Multicrustacea</taxon>
        <taxon>Malacostraca</taxon>
        <taxon>Eumalacostraca</taxon>
        <taxon>Eucarida</taxon>
        <taxon>Decapoda</taxon>
        <taxon>Pleocyemata</taxon>
        <taxon>Brachyura</taxon>
        <taxon>Eubrachyura</taxon>
        <taxon>Portunoidea</taxon>
        <taxon>Portunidae</taxon>
        <taxon>Portuninae</taxon>
        <taxon>Portunus</taxon>
    </lineage>
</organism>